<evidence type="ECO:0000256" key="3">
    <source>
        <dbReference type="ARBA" id="ARBA00010763"/>
    </source>
</evidence>
<dbReference type="InterPro" id="IPR036425">
    <property type="entry name" value="MoaB/Mog-like_dom_sf"/>
</dbReference>
<evidence type="ECO:0000256" key="2">
    <source>
        <dbReference type="ARBA" id="ARBA00005046"/>
    </source>
</evidence>
<evidence type="ECO:0000313" key="8">
    <source>
        <dbReference type="EMBL" id="TGD41699.1"/>
    </source>
</evidence>
<keyword evidence="6" id="KW-0479">Metal-binding</keyword>
<dbReference type="SUPFAM" id="SSF63882">
    <property type="entry name" value="MoeA N-terminal region -like"/>
    <property type="match status" value="1"/>
</dbReference>
<keyword evidence="6" id="KW-0500">Molybdenum</keyword>
<dbReference type="Gene3D" id="3.90.105.10">
    <property type="entry name" value="Molybdopterin biosynthesis moea protein, domain 2"/>
    <property type="match status" value="1"/>
</dbReference>
<comment type="similarity">
    <text evidence="3 6">Belongs to the MoeA family.</text>
</comment>
<comment type="cofactor">
    <cofactor evidence="6">
        <name>Mg(2+)</name>
        <dbReference type="ChEBI" id="CHEBI:18420"/>
    </cofactor>
</comment>
<dbReference type="Gene3D" id="2.40.340.10">
    <property type="entry name" value="MoeA, C-terminal, domain IV"/>
    <property type="match status" value="1"/>
</dbReference>
<dbReference type="CDD" id="cd00887">
    <property type="entry name" value="MoeA"/>
    <property type="match status" value="1"/>
</dbReference>
<comment type="function">
    <text evidence="1 6">Catalyzes the insertion of molybdate into adenylated molybdopterin with the concomitant release of AMP.</text>
</comment>
<dbReference type="Pfam" id="PF00994">
    <property type="entry name" value="MoCF_biosynth"/>
    <property type="match status" value="1"/>
</dbReference>
<dbReference type="PANTHER" id="PTHR10192">
    <property type="entry name" value="MOLYBDOPTERIN BIOSYNTHESIS PROTEIN"/>
    <property type="match status" value="1"/>
</dbReference>
<sequence length="443" mass="45857">MDRADVRICIDCGLWLWRAGLEEKKMVFEASALNDCTTAGPTPLMGWQEARAIGLSLAGPVDGDVSLPLAQAVGRVTATPCASPVALPLFDNSAMDGFVLATSGLTGQGPWTLSVAGRIAAGDTAGTLPRGAALRILTGAPIPAGADAVIMQEHVRRQGAAIVLDDLPAPGINIRRAGEDLVLGGEVLPAGRELGPRELGVLAATGQSEVTLRRRVRVALLCSGSELREPGEVLAPGQIWNANRYLLTAALALPWVELVDLGAVPDNPARLAAALNHASRTADLVISTGGMADGDEDHMPRLLREGGGSVQALRVAIKPGKPVGIGTLGGAIYVGLPGNPVAAFVTWLMLGAPLLRKLAGITDPLPVFQTARLSAPLIRRPGRAEFRPASLRPAGPDGLPVAELMAPNFAARIALLASADGLALIPADADRLDAGAHIDFLRF</sequence>
<dbReference type="SUPFAM" id="SSF53218">
    <property type="entry name" value="Molybdenum cofactor biosynthesis proteins"/>
    <property type="match status" value="1"/>
</dbReference>
<evidence type="ECO:0000256" key="4">
    <source>
        <dbReference type="ARBA" id="ARBA00023150"/>
    </source>
</evidence>
<dbReference type="Pfam" id="PF03454">
    <property type="entry name" value="MoeA_C"/>
    <property type="match status" value="1"/>
</dbReference>
<organism evidence="8 9">
    <name type="scientific">Pseudotabrizicola sediminis</name>
    <dbReference type="NCBI Taxonomy" id="2486418"/>
    <lineage>
        <taxon>Bacteria</taxon>
        <taxon>Pseudomonadati</taxon>
        <taxon>Pseudomonadota</taxon>
        <taxon>Alphaproteobacteria</taxon>
        <taxon>Rhodobacterales</taxon>
        <taxon>Paracoccaceae</taxon>
        <taxon>Pseudotabrizicola</taxon>
    </lineage>
</organism>
<keyword evidence="4 6" id="KW-0501">Molybdenum cofactor biosynthesis</keyword>
<dbReference type="Pfam" id="PF03453">
    <property type="entry name" value="MoeA_N"/>
    <property type="match status" value="1"/>
</dbReference>
<dbReference type="SMART" id="SM00852">
    <property type="entry name" value="MoCF_biosynth"/>
    <property type="match status" value="1"/>
</dbReference>
<protein>
    <recommendedName>
        <fullName evidence="6">Molybdopterin molybdenumtransferase</fullName>
        <ecNumber evidence="6">2.10.1.1</ecNumber>
    </recommendedName>
</protein>
<dbReference type="EMBL" id="RPEM01000016">
    <property type="protein sequence ID" value="TGD41699.1"/>
    <property type="molecule type" value="Genomic_DNA"/>
</dbReference>
<comment type="caution">
    <text evidence="8">The sequence shown here is derived from an EMBL/GenBank/DDBJ whole genome shotgun (WGS) entry which is preliminary data.</text>
</comment>
<dbReference type="InterPro" id="IPR038987">
    <property type="entry name" value="MoeA-like"/>
</dbReference>
<dbReference type="InterPro" id="IPR001453">
    <property type="entry name" value="MoaB/Mog_dom"/>
</dbReference>
<evidence type="ECO:0000256" key="1">
    <source>
        <dbReference type="ARBA" id="ARBA00002901"/>
    </source>
</evidence>
<comment type="pathway">
    <text evidence="2 6">Cofactor biosynthesis; molybdopterin biosynthesis.</text>
</comment>
<proteinExistence type="inferred from homology"/>
<dbReference type="InterPro" id="IPR005111">
    <property type="entry name" value="MoeA_C_domain_IV"/>
</dbReference>
<reference evidence="8 9" key="1">
    <citation type="submission" date="2018-11" db="EMBL/GenBank/DDBJ databases">
        <title>Tabrizicola sp. isolated from sediment of alpine lake.</title>
        <authorList>
            <person name="Liu Z."/>
        </authorList>
    </citation>
    <scope>NUCLEOTIDE SEQUENCE [LARGE SCALE GENOMIC DNA]</scope>
    <source>
        <strain evidence="8 9">DRYC-M-16</strain>
    </source>
</reference>
<dbReference type="PANTHER" id="PTHR10192:SF5">
    <property type="entry name" value="GEPHYRIN"/>
    <property type="match status" value="1"/>
</dbReference>
<comment type="catalytic activity">
    <reaction evidence="5">
        <text>adenylyl-molybdopterin + molybdate = Mo-molybdopterin + AMP + H(+)</text>
        <dbReference type="Rhea" id="RHEA:35047"/>
        <dbReference type="ChEBI" id="CHEBI:15378"/>
        <dbReference type="ChEBI" id="CHEBI:36264"/>
        <dbReference type="ChEBI" id="CHEBI:62727"/>
        <dbReference type="ChEBI" id="CHEBI:71302"/>
        <dbReference type="ChEBI" id="CHEBI:456215"/>
        <dbReference type="EC" id="2.10.1.1"/>
    </reaction>
</comment>
<keyword evidence="6" id="KW-0808">Transferase</keyword>
<dbReference type="NCBIfam" id="NF045515">
    <property type="entry name" value="Glp_gephyrin"/>
    <property type="match status" value="1"/>
</dbReference>
<dbReference type="InterPro" id="IPR005110">
    <property type="entry name" value="MoeA_linker/N"/>
</dbReference>
<accession>A0ABY2KIZ6</accession>
<keyword evidence="9" id="KW-1185">Reference proteome</keyword>
<dbReference type="InterPro" id="IPR036135">
    <property type="entry name" value="MoeA_linker/N_sf"/>
</dbReference>
<evidence type="ECO:0000256" key="5">
    <source>
        <dbReference type="ARBA" id="ARBA00047317"/>
    </source>
</evidence>
<dbReference type="SUPFAM" id="SSF63867">
    <property type="entry name" value="MoeA C-terminal domain-like"/>
    <property type="match status" value="1"/>
</dbReference>
<dbReference type="Proteomes" id="UP000297741">
    <property type="component" value="Unassembled WGS sequence"/>
</dbReference>
<dbReference type="Gene3D" id="2.170.190.11">
    <property type="entry name" value="Molybdopterin biosynthesis moea protein, domain 3"/>
    <property type="match status" value="1"/>
</dbReference>
<evidence type="ECO:0000256" key="6">
    <source>
        <dbReference type="RuleBase" id="RU365090"/>
    </source>
</evidence>
<dbReference type="EC" id="2.10.1.1" evidence="6"/>
<feature type="domain" description="MoaB/Mog" evidence="7">
    <location>
        <begin position="219"/>
        <end position="357"/>
    </location>
</feature>
<name>A0ABY2KIZ6_9RHOB</name>
<gene>
    <name evidence="8" type="ORF">EEB11_17515</name>
</gene>
<evidence type="ECO:0000313" key="9">
    <source>
        <dbReference type="Proteomes" id="UP000297741"/>
    </source>
</evidence>
<dbReference type="Gene3D" id="3.40.980.10">
    <property type="entry name" value="MoaB/Mog-like domain"/>
    <property type="match status" value="1"/>
</dbReference>
<evidence type="ECO:0000259" key="7">
    <source>
        <dbReference type="SMART" id="SM00852"/>
    </source>
</evidence>
<dbReference type="InterPro" id="IPR036688">
    <property type="entry name" value="MoeA_C_domain_IV_sf"/>
</dbReference>
<keyword evidence="6" id="KW-0460">Magnesium</keyword>